<dbReference type="RefSeq" id="WP_021800853.1">
    <property type="nucleotide sequence ID" value="NZ_FQXU01000005.1"/>
</dbReference>
<proteinExistence type="predicted"/>
<feature type="domain" description="Protein CotJB" evidence="1">
    <location>
        <begin position="5"/>
        <end position="80"/>
    </location>
</feature>
<protein>
    <submittedName>
        <fullName evidence="2">Spore coat protein JB</fullName>
    </submittedName>
</protein>
<gene>
    <name evidence="2" type="ORF">SAMN02745941_01676</name>
</gene>
<evidence type="ECO:0000313" key="2">
    <source>
        <dbReference type="EMBL" id="SHI03921.1"/>
    </source>
</evidence>
<keyword evidence="2" id="KW-0167">Capsid protein</keyword>
<dbReference type="EMBL" id="FQXU01000005">
    <property type="protein sequence ID" value="SHI03921.1"/>
    <property type="molecule type" value="Genomic_DNA"/>
</dbReference>
<dbReference type="Proteomes" id="UP000184241">
    <property type="component" value="Unassembled WGS sequence"/>
</dbReference>
<dbReference type="InterPro" id="IPR016571">
    <property type="entry name" value="Spore_coat_assembly_CotJB"/>
</dbReference>
<dbReference type="AlphaFoldDB" id="A0A1M5XVR8"/>
<dbReference type="Pfam" id="PF12652">
    <property type="entry name" value="CotJB"/>
    <property type="match status" value="1"/>
</dbReference>
<keyword evidence="2" id="KW-0946">Virion</keyword>
<sequence length="85" mass="10275">MDKKDLLKKIQEVGFSLVDVNLYLDNYEDNKDALEYFNCLSKELMDLRKEYEKKYGPLTNYGIQTAKDWDQWVSGPWPWERKFND</sequence>
<organism evidence="2 3">
    <name type="scientific">Clostridium intestinale DSM 6191</name>
    <dbReference type="NCBI Taxonomy" id="1121320"/>
    <lineage>
        <taxon>Bacteria</taxon>
        <taxon>Bacillati</taxon>
        <taxon>Bacillota</taxon>
        <taxon>Clostridia</taxon>
        <taxon>Eubacteriales</taxon>
        <taxon>Clostridiaceae</taxon>
        <taxon>Clostridium</taxon>
    </lineage>
</organism>
<accession>A0A1M5XVR8</accession>
<evidence type="ECO:0000259" key="1">
    <source>
        <dbReference type="Pfam" id="PF12652"/>
    </source>
</evidence>
<reference evidence="2 3" key="1">
    <citation type="submission" date="2016-11" db="EMBL/GenBank/DDBJ databases">
        <authorList>
            <person name="Jaros S."/>
            <person name="Januszkiewicz K."/>
            <person name="Wedrychowicz H."/>
        </authorList>
    </citation>
    <scope>NUCLEOTIDE SEQUENCE [LARGE SCALE GENOMIC DNA]</scope>
    <source>
        <strain evidence="2 3">DSM 6191</strain>
    </source>
</reference>
<dbReference type="PIRSF" id="PIRSF010606">
    <property type="entry name" value="Spore_coat_CotJB"/>
    <property type="match status" value="1"/>
</dbReference>
<dbReference type="InterPro" id="IPR024207">
    <property type="entry name" value="CotJB_dom"/>
</dbReference>
<evidence type="ECO:0000313" key="3">
    <source>
        <dbReference type="Proteomes" id="UP000184241"/>
    </source>
</evidence>
<name>A0A1M5XVR8_9CLOT</name>